<dbReference type="GO" id="GO:0003677">
    <property type="term" value="F:DNA binding"/>
    <property type="evidence" value="ECO:0007669"/>
    <property type="project" value="UniProtKB-KW"/>
</dbReference>
<dbReference type="InterPro" id="IPR011006">
    <property type="entry name" value="CheY-like_superfamily"/>
</dbReference>
<evidence type="ECO:0000313" key="5">
    <source>
        <dbReference type="EMBL" id="ABP71310.1"/>
    </source>
</evidence>
<dbReference type="GO" id="GO:0000160">
    <property type="term" value="P:phosphorelay signal transduction system"/>
    <property type="evidence" value="ECO:0007669"/>
    <property type="project" value="InterPro"/>
</dbReference>
<accession>A4WV96</accession>
<dbReference type="Pfam" id="PF00072">
    <property type="entry name" value="Response_reg"/>
    <property type="match status" value="1"/>
</dbReference>
<dbReference type="EMBL" id="CP000661">
    <property type="protein sequence ID" value="ABP71310.1"/>
    <property type="molecule type" value="Genomic_DNA"/>
</dbReference>
<dbReference type="KEGG" id="rsq:Rsph17025_2422"/>
<dbReference type="InterPro" id="IPR001789">
    <property type="entry name" value="Sig_transdc_resp-reg_receiver"/>
</dbReference>
<feature type="domain" description="Response regulatory" evidence="4">
    <location>
        <begin position="12"/>
        <end position="128"/>
    </location>
</feature>
<protein>
    <submittedName>
        <fullName evidence="5">Two component transcriptional regulator, LuxR family</fullName>
    </submittedName>
</protein>
<dbReference type="BioCyc" id="RSPH349102:G1G8M-2497-MONOMER"/>
<gene>
    <name evidence="5" type="ordered locus">Rsph17025_2422</name>
</gene>
<keyword evidence="2" id="KW-0238">DNA-binding</keyword>
<dbReference type="InterPro" id="IPR058245">
    <property type="entry name" value="NreC/VraR/RcsB-like_REC"/>
</dbReference>
<reference evidence="5" key="1">
    <citation type="submission" date="2007-04" db="EMBL/GenBank/DDBJ databases">
        <title>Complete sequence of chromosome of Rhodobacter sphaeroides ATCC 17025.</title>
        <authorList>
            <consortium name="US DOE Joint Genome Institute"/>
            <person name="Copeland A."/>
            <person name="Lucas S."/>
            <person name="Lapidus A."/>
            <person name="Barry K."/>
            <person name="Detter J.C."/>
            <person name="Glavina del Rio T."/>
            <person name="Hammon N."/>
            <person name="Israni S."/>
            <person name="Dalin E."/>
            <person name="Tice H."/>
            <person name="Pitluck S."/>
            <person name="Chertkov O."/>
            <person name="Brettin T."/>
            <person name="Bruce D."/>
            <person name="Han C."/>
            <person name="Schmutz J."/>
            <person name="Larimer F."/>
            <person name="Land M."/>
            <person name="Hauser L."/>
            <person name="Kyrpides N."/>
            <person name="Kim E."/>
            <person name="Richardson P."/>
            <person name="Mackenzie C."/>
            <person name="Choudhary M."/>
            <person name="Donohue T.J."/>
            <person name="Kaplan S."/>
        </authorList>
    </citation>
    <scope>NUCLEOTIDE SEQUENCE [LARGE SCALE GENOMIC DNA]</scope>
    <source>
        <strain evidence="5">ATCC 17025</strain>
    </source>
</reference>
<dbReference type="InterPro" id="IPR000792">
    <property type="entry name" value="Tscrpt_reg_LuxR_C"/>
</dbReference>
<dbReference type="PROSITE" id="PS50110">
    <property type="entry name" value="RESPONSE_REGULATORY"/>
    <property type="match status" value="1"/>
</dbReference>
<dbReference type="SUPFAM" id="SSF46894">
    <property type="entry name" value="C-terminal effector domain of the bipartite response regulators"/>
    <property type="match status" value="1"/>
</dbReference>
<feature type="modified residue" description="4-aspartylphosphate" evidence="3">
    <location>
        <position position="63"/>
    </location>
</feature>
<dbReference type="PANTHER" id="PTHR45566:SF1">
    <property type="entry name" value="HTH-TYPE TRANSCRIPTIONAL REGULATOR YHJB-RELATED"/>
    <property type="match status" value="1"/>
</dbReference>
<dbReference type="CDD" id="cd17535">
    <property type="entry name" value="REC_NarL-like"/>
    <property type="match status" value="1"/>
</dbReference>
<keyword evidence="1 3" id="KW-0597">Phosphoprotein</keyword>
<dbReference type="InterPro" id="IPR051015">
    <property type="entry name" value="EvgA-like"/>
</dbReference>
<evidence type="ECO:0000256" key="1">
    <source>
        <dbReference type="ARBA" id="ARBA00022553"/>
    </source>
</evidence>
<dbReference type="SMART" id="SM00448">
    <property type="entry name" value="REC"/>
    <property type="match status" value="1"/>
</dbReference>
<evidence type="ECO:0000256" key="3">
    <source>
        <dbReference type="PROSITE-ProRule" id="PRU00169"/>
    </source>
</evidence>
<sequence length="196" mass="20372">MDQPETQGKPLSVLVADDQPLVRELILGLLGRESDMEVHAAEDLPDALEQMAAHGPFDVLLLDFFMPGMEGLEGIARTLAANGGRPVLLMSGNLPEETVTAARAMGVAGFVQKTQYATLAAAVRKAAAGDAEPAPPVTPGDLSAAEVHLLRELADGRSGELLADRMGAAALQALFSKLGVSSRAQAVLAAKRKGLV</sequence>
<dbReference type="GO" id="GO:0006355">
    <property type="term" value="P:regulation of DNA-templated transcription"/>
    <property type="evidence" value="ECO:0007669"/>
    <property type="project" value="InterPro"/>
</dbReference>
<proteinExistence type="predicted"/>
<organism evidence="5">
    <name type="scientific">Cereibacter sphaeroides (strain ATCC 17025 / ATH 2.4.3)</name>
    <name type="common">Rhodobacter sphaeroides</name>
    <dbReference type="NCBI Taxonomy" id="349102"/>
    <lineage>
        <taxon>Bacteria</taxon>
        <taxon>Pseudomonadati</taxon>
        <taxon>Pseudomonadota</taxon>
        <taxon>Alphaproteobacteria</taxon>
        <taxon>Rhodobacterales</taxon>
        <taxon>Paracoccaceae</taxon>
        <taxon>Cereibacter</taxon>
    </lineage>
</organism>
<name>A4WV96_CERS5</name>
<evidence type="ECO:0000256" key="2">
    <source>
        <dbReference type="ARBA" id="ARBA00023125"/>
    </source>
</evidence>
<evidence type="ECO:0000259" key="4">
    <source>
        <dbReference type="PROSITE" id="PS50110"/>
    </source>
</evidence>
<dbReference type="InterPro" id="IPR016032">
    <property type="entry name" value="Sig_transdc_resp-reg_C-effctor"/>
</dbReference>
<dbReference type="HOGENOM" id="CLU_000445_90_8_5"/>
<dbReference type="STRING" id="349102.Rsph17025_2422"/>
<dbReference type="PANTHER" id="PTHR45566">
    <property type="entry name" value="HTH-TYPE TRANSCRIPTIONAL REGULATOR YHJB-RELATED"/>
    <property type="match status" value="1"/>
</dbReference>
<dbReference type="SUPFAM" id="SSF52172">
    <property type="entry name" value="CheY-like"/>
    <property type="match status" value="1"/>
</dbReference>
<dbReference type="SMART" id="SM00421">
    <property type="entry name" value="HTH_LUXR"/>
    <property type="match status" value="1"/>
</dbReference>
<dbReference type="Gene3D" id="3.40.50.2300">
    <property type="match status" value="1"/>
</dbReference>
<dbReference type="eggNOG" id="COG2197">
    <property type="taxonomic scope" value="Bacteria"/>
</dbReference>
<dbReference type="AlphaFoldDB" id="A4WV96"/>